<proteinExistence type="predicted"/>
<protein>
    <recommendedName>
        <fullName evidence="1">HTH rpiR-type domain-containing protein</fullName>
    </recommendedName>
</protein>
<organism evidence="2 3">
    <name type="scientific">Amedibacillus dolichus</name>
    <dbReference type="NCBI Taxonomy" id="31971"/>
    <lineage>
        <taxon>Bacteria</taxon>
        <taxon>Bacillati</taxon>
        <taxon>Bacillota</taxon>
        <taxon>Erysipelotrichia</taxon>
        <taxon>Erysipelotrichales</taxon>
        <taxon>Erysipelotrichaceae</taxon>
        <taxon>Amedibacillus</taxon>
    </lineage>
</organism>
<dbReference type="SUPFAM" id="SSF46689">
    <property type="entry name" value="Homeodomain-like"/>
    <property type="match status" value="1"/>
</dbReference>
<dbReference type="InterPro" id="IPR046348">
    <property type="entry name" value="SIS_dom_sf"/>
</dbReference>
<sequence>MAQELNRYGVLNSLISILNEGEEDSSDAVIAKYLLQNFNHLQNLNIYDVADECFVSRATIRRFARRLGFDNFKILKNQFESFHDTYSFYRAGIYDNTENNTISEQILKMVNECDCFFTDEKIAEIVNDIRNATTIVFLTSDIYSRQSSEFQKAMILNDKMVRIISKKYENSELLQSLKSTDLLLVISVSGFFVNVILPYIKDNQAKKILLTTVHDSKYHNYFNEVWYLSKSAKTNNRSVYTVFATQYCLEKIFDAYIKSLN</sequence>
<feature type="domain" description="HTH rpiR-type" evidence="1">
    <location>
        <begin position="8"/>
        <end position="86"/>
    </location>
</feature>
<dbReference type="InterPro" id="IPR036388">
    <property type="entry name" value="WH-like_DNA-bd_sf"/>
</dbReference>
<dbReference type="InterPro" id="IPR047640">
    <property type="entry name" value="RpiR-like"/>
</dbReference>
<dbReference type="RefSeq" id="WP_289608525.1">
    <property type="nucleotide sequence ID" value="NZ_JAUDCG010000075.1"/>
</dbReference>
<dbReference type="PANTHER" id="PTHR30514">
    <property type="entry name" value="GLUCOKINASE"/>
    <property type="match status" value="1"/>
</dbReference>
<gene>
    <name evidence="2" type="ORF">QUV96_10725</name>
</gene>
<keyword evidence="3" id="KW-1185">Reference proteome</keyword>
<dbReference type="Gene3D" id="1.10.10.10">
    <property type="entry name" value="Winged helix-like DNA-binding domain superfamily/Winged helix DNA-binding domain"/>
    <property type="match status" value="1"/>
</dbReference>
<name>A0ABT7UEP4_9FIRM</name>
<dbReference type="InterPro" id="IPR000281">
    <property type="entry name" value="HTH_RpiR"/>
</dbReference>
<dbReference type="EMBL" id="JAUDCG010000075">
    <property type="protein sequence ID" value="MDM8158099.1"/>
    <property type="molecule type" value="Genomic_DNA"/>
</dbReference>
<dbReference type="Proteomes" id="UP001529340">
    <property type="component" value="Unassembled WGS sequence"/>
</dbReference>
<evidence type="ECO:0000259" key="1">
    <source>
        <dbReference type="PROSITE" id="PS51071"/>
    </source>
</evidence>
<dbReference type="PANTHER" id="PTHR30514:SF10">
    <property type="entry name" value="MURR_RPIR FAMILY TRANSCRIPTIONAL REGULATOR"/>
    <property type="match status" value="1"/>
</dbReference>
<evidence type="ECO:0000313" key="3">
    <source>
        <dbReference type="Proteomes" id="UP001529340"/>
    </source>
</evidence>
<dbReference type="Gene3D" id="3.40.50.10490">
    <property type="entry name" value="Glucose-6-phosphate isomerase like protein, domain 1"/>
    <property type="match status" value="1"/>
</dbReference>
<evidence type="ECO:0000313" key="2">
    <source>
        <dbReference type="EMBL" id="MDM8158099.1"/>
    </source>
</evidence>
<dbReference type="PROSITE" id="PS51071">
    <property type="entry name" value="HTH_RPIR"/>
    <property type="match status" value="1"/>
</dbReference>
<dbReference type="SUPFAM" id="SSF53697">
    <property type="entry name" value="SIS domain"/>
    <property type="match status" value="1"/>
</dbReference>
<dbReference type="Pfam" id="PF01418">
    <property type="entry name" value="HTH_6"/>
    <property type="match status" value="1"/>
</dbReference>
<comment type="caution">
    <text evidence="2">The sequence shown here is derived from an EMBL/GenBank/DDBJ whole genome shotgun (WGS) entry which is preliminary data.</text>
</comment>
<accession>A0ABT7UEP4</accession>
<reference evidence="2" key="1">
    <citation type="submission" date="2023-06" db="EMBL/GenBank/DDBJ databases">
        <title>Identification and characterization of horizontal gene transfer across gut microbiota members of farm animals based on homology search.</title>
        <authorList>
            <person name="Schwarzerova J."/>
            <person name="Nykrynova M."/>
            <person name="Jureckova K."/>
            <person name="Cejkova D."/>
            <person name="Rychlik I."/>
        </authorList>
    </citation>
    <scope>NUCLEOTIDE SEQUENCE</scope>
    <source>
        <strain evidence="2">ET39</strain>
    </source>
</reference>
<dbReference type="InterPro" id="IPR009057">
    <property type="entry name" value="Homeodomain-like_sf"/>
</dbReference>
<reference evidence="2" key="2">
    <citation type="submission" date="2023-06" db="EMBL/GenBank/DDBJ databases">
        <authorList>
            <person name="Zeman M."/>
            <person name="Kubasova T."/>
            <person name="Jahodarova E."/>
            <person name="Nykrynova M."/>
            <person name="Rychlik I."/>
        </authorList>
    </citation>
    <scope>NUCLEOTIDE SEQUENCE</scope>
    <source>
        <strain evidence="2">ET39</strain>
    </source>
</reference>